<dbReference type="Proteomes" id="UP000026915">
    <property type="component" value="Chromosome 9"/>
</dbReference>
<keyword evidence="3" id="KW-1185">Reference proteome</keyword>
<proteinExistence type="predicted"/>
<evidence type="ECO:0000313" key="2">
    <source>
        <dbReference type="EMBL" id="EOY32104.1"/>
    </source>
</evidence>
<sequence length="101" mass="10871">MTNDTNDAMHNATMQKDFATLVDNIGISRRLPQAQQSHKTSPNLSQPILTLSFIVVSPIEEEYGSRGKDVANTSQSIVSESSLQDALTSDAANSGYTQANV</sequence>
<evidence type="ECO:0000313" key="3">
    <source>
        <dbReference type="Proteomes" id="UP000026915"/>
    </source>
</evidence>
<organism evidence="2 3">
    <name type="scientific">Theobroma cacao</name>
    <name type="common">Cacao</name>
    <name type="synonym">Cocoa</name>
    <dbReference type="NCBI Taxonomy" id="3641"/>
    <lineage>
        <taxon>Eukaryota</taxon>
        <taxon>Viridiplantae</taxon>
        <taxon>Streptophyta</taxon>
        <taxon>Embryophyta</taxon>
        <taxon>Tracheophyta</taxon>
        <taxon>Spermatophyta</taxon>
        <taxon>Magnoliopsida</taxon>
        <taxon>eudicotyledons</taxon>
        <taxon>Gunneridae</taxon>
        <taxon>Pentapetalae</taxon>
        <taxon>rosids</taxon>
        <taxon>malvids</taxon>
        <taxon>Malvales</taxon>
        <taxon>Malvaceae</taxon>
        <taxon>Byttnerioideae</taxon>
        <taxon>Theobroma</taxon>
    </lineage>
</organism>
<dbReference type="EMBL" id="CM001887">
    <property type="protein sequence ID" value="EOY32104.1"/>
    <property type="molecule type" value="Genomic_DNA"/>
</dbReference>
<dbReference type="Gramene" id="EOY32104">
    <property type="protein sequence ID" value="EOY32104"/>
    <property type="gene ID" value="TCM_039595"/>
</dbReference>
<feature type="region of interest" description="Disordered" evidence="1">
    <location>
        <begin position="64"/>
        <end position="101"/>
    </location>
</feature>
<reference evidence="2 3" key="1">
    <citation type="journal article" date="2013" name="Genome Biol.">
        <title>The genome sequence of the most widely cultivated cacao type and its use to identify candidate genes regulating pod color.</title>
        <authorList>
            <person name="Motamayor J.C."/>
            <person name="Mockaitis K."/>
            <person name="Schmutz J."/>
            <person name="Haiminen N."/>
            <person name="Iii D.L."/>
            <person name="Cornejo O."/>
            <person name="Findley S.D."/>
            <person name="Zheng P."/>
            <person name="Utro F."/>
            <person name="Royaert S."/>
            <person name="Saski C."/>
            <person name="Jenkins J."/>
            <person name="Podicheti R."/>
            <person name="Zhao M."/>
            <person name="Scheffler B.E."/>
            <person name="Stack J.C."/>
            <person name="Feltus F.A."/>
            <person name="Mustiga G.M."/>
            <person name="Amores F."/>
            <person name="Phillips W."/>
            <person name="Marelli J.P."/>
            <person name="May G.D."/>
            <person name="Shapiro H."/>
            <person name="Ma J."/>
            <person name="Bustamante C.D."/>
            <person name="Schnell R.J."/>
            <person name="Main D."/>
            <person name="Gilbert D."/>
            <person name="Parida L."/>
            <person name="Kuhn D.N."/>
        </authorList>
    </citation>
    <scope>NUCLEOTIDE SEQUENCE [LARGE SCALE GENOMIC DNA]</scope>
    <source>
        <strain evidence="3">cv. Matina 1-6</strain>
    </source>
</reference>
<feature type="compositionally biased region" description="Polar residues" evidence="1">
    <location>
        <begin position="71"/>
        <end position="101"/>
    </location>
</feature>
<protein>
    <submittedName>
        <fullName evidence="2">Uncharacterized protein</fullName>
    </submittedName>
</protein>
<name>A0A061GY98_THECC</name>
<evidence type="ECO:0000256" key="1">
    <source>
        <dbReference type="SAM" id="MobiDB-lite"/>
    </source>
</evidence>
<accession>A0A061GY98</accession>
<gene>
    <name evidence="2" type="ORF">TCM_039595</name>
</gene>
<dbReference type="HOGENOM" id="CLU_2296818_0_0_1"/>
<dbReference type="InParanoid" id="A0A061GY98"/>
<dbReference type="AlphaFoldDB" id="A0A061GY98"/>